<dbReference type="AlphaFoldDB" id="A0AAJ7BLS3"/>
<feature type="signal peptide" evidence="1">
    <location>
        <begin position="1"/>
        <end position="23"/>
    </location>
</feature>
<evidence type="ECO:0000313" key="2">
    <source>
        <dbReference type="Proteomes" id="UP000694920"/>
    </source>
</evidence>
<evidence type="ECO:0000256" key="1">
    <source>
        <dbReference type="SAM" id="SignalP"/>
    </source>
</evidence>
<proteinExistence type="predicted"/>
<keyword evidence="2" id="KW-1185">Reference proteome</keyword>
<dbReference type="Proteomes" id="UP000694920">
    <property type="component" value="Unplaced"/>
</dbReference>
<keyword evidence="1" id="KW-0732">Signal</keyword>
<name>A0AAJ7BLS3_CEPCN</name>
<reference evidence="3" key="1">
    <citation type="submission" date="2025-08" db="UniProtKB">
        <authorList>
            <consortium name="RefSeq"/>
        </authorList>
    </citation>
    <scope>IDENTIFICATION</scope>
</reference>
<sequence length="255" mass="28892">MLFQNSQLIVMLVLILTVYQIHSTRQHRSSTKPNFKFAPASNRRYRKLENQEASIDVGNVISIVIPNNPHEMLNVEQLTEDFRNELERIKKQTVSSFKNGGPVGLFKVLNQPLYDETDKRQKNIPKEVRIPKSTSSNENLEVVAERDAFKDADFDRNARLVNDLARIAEQLANFRANENPPAGYLDQLTPSARNDLAAAAAQPLNINSSEDLRSNASVVVNEPKRLPEISADLIVYDYVPNKDTNDKRNGFYLPS</sequence>
<protein>
    <submittedName>
        <fullName evidence="3">Uncharacterized protein LOC107264880 isoform X2</fullName>
    </submittedName>
</protein>
<gene>
    <name evidence="3" type="primary">LOC107264880</name>
</gene>
<organism evidence="2 3">
    <name type="scientific">Cephus cinctus</name>
    <name type="common">Wheat stem sawfly</name>
    <dbReference type="NCBI Taxonomy" id="211228"/>
    <lineage>
        <taxon>Eukaryota</taxon>
        <taxon>Metazoa</taxon>
        <taxon>Ecdysozoa</taxon>
        <taxon>Arthropoda</taxon>
        <taxon>Hexapoda</taxon>
        <taxon>Insecta</taxon>
        <taxon>Pterygota</taxon>
        <taxon>Neoptera</taxon>
        <taxon>Endopterygota</taxon>
        <taxon>Hymenoptera</taxon>
        <taxon>Cephoidea</taxon>
        <taxon>Cephidae</taxon>
        <taxon>Cephus</taxon>
    </lineage>
</organism>
<accession>A0AAJ7BLS3</accession>
<evidence type="ECO:0000313" key="3">
    <source>
        <dbReference type="RefSeq" id="XP_015589128.1"/>
    </source>
</evidence>
<dbReference type="GeneID" id="107264880"/>
<feature type="chain" id="PRO_5042542842" evidence="1">
    <location>
        <begin position="24"/>
        <end position="255"/>
    </location>
</feature>
<dbReference type="RefSeq" id="XP_015589128.1">
    <property type="nucleotide sequence ID" value="XM_015733642.2"/>
</dbReference>